<keyword evidence="10" id="KW-1185">Reference proteome</keyword>
<gene>
    <name evidence="9" type="ORF">GCM10008932_20330</name>
</gene>
<keyword evidence="3" id="KW-0813">Transport</keyword>
<name>A0ABN0XNB2_9LACT</name>
<feature type="transmembrane region" description="Helical" evidence="8">
    <location>
        <begin position="39"/>
        <end position="60"/>
    </location>
</feature>
<protein>
    <submittedName>
        <fullName evidence="9">AI-2E family transporter</fullName>
    </submittedName>
</protein>
<evidence type="ECO:0000313" key="9">
    <source>
        <dbReference type="EMBL" id="GAA0368485.1"/>
    </source>
</evidence>
<comment type="similarity">
    <text evidence="2">Belongs to the autoinducer-2 exporter (AI-2E) (TC 2.A.86) family.</text>
</comment>
<keyword evidence="6 8" id="KW-1133">Transmembrane helix</keyword>
<evidence type="ECO:0000256" key="5">
    <source>
        <dbReference type="ARBA" id="ARBA00022692"/>
    </source>
</evidence>
<dbReference type="PANTHER" id="PTHR21716:SF53">
    <property type="entry name" value="PERMEASE PERM-RELATED"/>
    <property type="match status" value="1"/>
</dbReference>
<dbReference type="RefSeq" id="WP_343756322.1">
    <property type="nucleotide sequence ID" value="NZ_BAAACW010000131.1"/>
</dbReference>
<comment type="caution">
    <text evidence="9">The sequence shown here is derived from an EMBL/GenBank/DDBJ whole genome shotgun (WGS) entry which is preliminary data.</text>
</comment>
<dbReference type="PANTHER" id="PTHR21716">
    <property type="entry name" value="TRANSMEMBRANE PROTEIN"/>
    <property type="match status" value="1"/>
</dbReference>
<dbReference type="InterPro" id="IPR002549">
    <property type="entry name" value="AI-2E-like"/>
</dbReference>
<dbReference type="EMBL" id="BAAACW010000131">
    <property type="protein sequence ID" value="GAA0368485.1"/>
    <property type="molecule type" value="Genomic_DNA"/>
</dbReference>
<feature type="transmembrane region" description="Helical" evidence="8">
    <location>
        <begin position="284"/>
        <end position="308"/>
    </location>
</feature>
<proteinExistence type="inferred from homology"/>
<feature type="transmembrane region" description="Helical" evidence="8">
    <location>
        <begin position="72"/>
        <end position="94"/>
    </location>
</feature>
<feature type="transmembrane region" description="Helical" evidence="8">
    <location>
        <begin position="9"/>
        <end position="33"/>
    </location>
</feature>
<sequence>MKFLKESKFFYVLTILILIGLVIGIYNWISFIFYPFEAFFISLFAPIIIAVFIFYIFLPVYKLTKIKIKTDLIAILITFFVIALVLFFIFSTLLPSLFQQITQLVTLIPSVINEIISWIEAFTIEYNISSADVYQYLYDLDISVTNIVTNIIESLTSGVTSILTLTIRSAIIIFTVPLLLFFLYKDGDKLPDQIVRIVPSQYEDLALDLAEAFHLNASNYIGGRVIVCLYVGVAAYIIFLILGVPNALLLGLITGIFDIIPYFGPFIGAAPAFLIAATISPTTALLLTVLITVVQLFESYLVTPLVMGKSLEMHPATVVILVLFANELIGLIGMILILPVYAILKACALVVFNYINENKKQQSI</sequence>
<keyword evidence="7 8" id="KW-0472">Membrane</keyword>
<evidence type="ECO:0000256" key="2">
    <source>
        <dbReference type="ARBA" id="ARBA00009773"/>
    </source>
</evidence>
<keyword evidence="4" id="KW-1003">Cell membrane</keyword>
<dbReference type="Pfam" id="PF01594">
    <property type="entry name" value="AI-2E_transport"/>
    <property type="match status" value="1"/>
</dbReference>
<feature type="transmembrane region" description="Helical" evidence="8">
    <location>
        <begin position="227"/>
        <end position="253"/>
    </location>
</feature>
<keyword evidence="5 8" id="KW-0812">Transmembrane</keyword>
<evidence type="ECO:0000256" key="3">
    <source>
        <dbReference type="ARBA" id="ARBA00022448"/>
    </source>
</evidence>
<organism evidence="9 10">
    <name type="scientific">Alkalibacterium iburiense</name>
    <dbReference type="NCBI Taxonomy" id="290589"/>
    <lineage>
        <taxon>Bacteria</taxon>
        <taxon>Bacillati</taxon>
        <taxon>Bacillota</taxon>
        <taxon>Bacilli</taxon>
        <taxon>Lactobacillales</taxon>
        <taxon>Carnobacteriaceae</taxon>
        <taxon>Alkalibacterium</taxon>
    </lineage>
</organism>
<comment type="subcellular location">
    <subcellularLocation>
        <location evidence="1">Cell membrane</location>
        <topology evidence="1">Multi-pass membrane protein</topology>
    </subcellularLocation>
</comment>
<reference evidence="9 10" key="1">
    <citation type="journal article" date="2019" name="Int. J. Syst. Evol. Microbiol.">
        <title>The Global Catalogue of Microorganisms (GCM) 10K type strain sequencing project: providing services to taxonomists for standard genome sequencing and annotation.</title>
        <authorList>
            <consortium name="The Broad Institute Genomics Platform"/>
            <consortium name="The Broad Institute Genome Sequencing Center for Infectious Disease"/>
            <person name="Wu L."/>
            <person name="Ma J."/>
        </authorList>
    </citation>
    <scope>NUCLEOTIDE SEQUENCE [LARGE SCALE GENOMIC DNA]</scope>
    <source>
        <strain evidence="9 10">JCM 12662</strain>
    </source>
</reference>
<dbReference type="Proteomes" id="UP001501166">
    <property type="component" value="Unassembled WGS sequence"/>
</dbReference>
<evidence type="ECO:0000256" key="7">
    <source>
        <dbReference type="ARBA" id="ARBA00023136"/>
    </source>
</evidence>
<evidence type="ECO:0000256" key="4">
    <source>
        <dbReference type="ARBA" id="ARBA00022475"/>
    </source>
</evidence>
<accession>A0ABN0XNB2</accession>
<evidence type="ECO:0000256" key="1">
    <source>
        <dbReference type="ARBA" id="ARBA00004651"/>
    </source>
</evidence>
<evidence type="ECO:0000256" key="8">
    <source>
        <dbReference type="SAM" id="Phobius"/>
    </source>
</evidence>
<evidence type="ECO:0000313" key="10">
    <source>
        <dbReference type="Proteomes" id="UP001501166"/>
    </source>
</evidence>
<feature type="transmembrane region" description="Helical" evidence="8">
    <location>
        <begin position="162"/>
        <end position="184"/>
    </location>
</feature>
<evidence type="ECO:0000256" key="6">
    <source>
        <dbReference type="ARBA" id="ARBA00022989"/>
    </source>
</evidence>